<protein>
    <submittedName>
        <fullName evidence="2">AIPR family protein</fullName>
    </submittedName>
</protein>
<comment type="caution">
    <text evidence="2">The sequence shown here is derived from an EMBL/GenBank/DDBJ whole genome shotgun (WGS) entry which is preliminary data.</text>
</comment>
<accession>A0AAW8UDS7</accession>
<dbReference type="RefSeq" id="WP_311985686.1">
    <property type="nucleotide sequence ID" value="NZ_JARQBZ010000036.1"/>
</dbReference>
<name>A0AAW8UDS7_9ENTE</name>
<reference evidence="2" key="1">
    <citation type="submission" date="2023-03" db="EMBL/GenBank/DDBJ databases">
        <authorList>
            <person name="Shen W."/>
            <person name="Cai J."/>
        </authorList>
    </citation>
    <scope>NUCLEOTIDE SEQUENCE</scope>
    <source>
        <strain evidence="2">P96-3</strain>
    </source>
</reference>
<dbReference type="Proteomes" id="UP001268577">
    <property type="component" value="Unassembled WGS sequence"/>
</dbReference>
<dbReference type="EMBL" id="JARQBZ010000036">
    <property type="protein sequence ID" value="MDT2835073.1"/>
    <property type="molecule type" value="Genomic_DNA"/>
</dbReference>
<feature type="domain" description="Abortive phage infection protein C-terminal" evidence="1">
    <location>
        <begin position="40"/>
        <end position="364"/>
    </location>
</feature>
<evidence type="ECO:0000313" key="3">
    <source>
        <dbReference type="Proteomes" id="UP001268577"/>
    </source>
</evidence>
<organism evidence="2 3">
    <name type="scientific">Vagococcus carniphilus</name>
    <dbReference type="NCBI Taxonomy" id="218144"/>
    <lineage>
        <taxon>Bacteria</taxon>
        <taxon>Bacillati</taxon>
        <taxon>Bacillota</taxon>
        <taxon>Bacilli</taxon>
        <taxon>Lactobacillales</taxon>
        <taxon>Enterococcaceae</taxon>
        <taxon>Vagococcus</taxon>
    </lineage>
</organism>
<evidence type="ECO:0000259" key="1">
    <source>
        <dbReference type="Pfam" id="PF10592"/>
    </source>
</evidence>
<dbReference type="Pfam" id="PF10592">
    <property type="entry name" value="AIPR"/>
    <property type="match status" value="1"/>
</dbReference>
<sequence>MTKIKFKVKQLIETNSPSNPDINIYYAWINFRDLPKNISLEVNPRKPKMNTSVARQIINAVISEEITEFDVNNRGIVITAKSLSQLSETDDDINIEIDFGSDLNAYGILDGGHTYTAIINYVENLPTAIDKFVRLEIIIGENIDVTSIADARNTSSSVSDIALFELDDKFGFVKKVIDSESYAHNVDYKDNDVEKSIPIAEILKLMFTFNTKRFPDDSSVPTVAYAAKASIFKDYQKNYINFSETNDNIYVKLAPFIPDFVELYELIEKDLPNKYQEYKSEEGKTARFGGIRGVATNNRTEKKYFTNYTKEEIDYQIPTGYIMPIFGAFRSLLVSDSNGNLSWSIDFRKAWEETGVRLTQNTFDTGTNPQLIGKNKPLWQSNYRIVDSYRKDQELIELRKRLSEK</sequence>
<dbReference type="InterPro" id="IPR018891">
    <property type="entry name" value="AIPR_C"/>
</dbReference>
<proteinExistence type="predicted"/>
<evidence type="ECO:0000313" key="2">
    <source>
        <dbReference type="EMBL" id="MDT2835073.1"/>
    </source>
</evidence>
<dbReference type="AlphaFoldDB" id="A0AAW8UDS7"/>
<gene>
    <name evidence="2" type="ORF">P7H70_13600</name>
</gene>